<accession>A0A1Z3N9V6</accession>
<organism evidence="2 3">
    <name type="scientific">Bdellovibrio bacteriovorus</name>
    <dbReference type="NCBI Taxonomy" id="959"/>
    <lineage>
        <taxon>Bacteria</taxon>
        <taxon>Pseudomonadati</taxon>
        <taxon>Bdellovibrionota</taxon>
        <taxon>Bdellovibrionia</taxon>
        <taxon>Bdellovibrionales</taxon>
        <taxon>Pseudobdellovibrionaceae</taxon>
        <taxon>Bdellovibrio</taxon>
    </lineage>
</organism>
<dbReference type="OrthoDB" id="5296037at2"/>
<feature type="chain" id="PRO_5013368944" evidence="1">
    <location>
        <begin position="27"/>
        <end position="408"/>
    </location>
</feature>
<dbReference type="AlphaFoldDB" id="A0A1Z3N9V6"/>
<proteinExistence type="predicted"/>
<keyword evidence="1" id="KW-0732">Signal</keyword>
<evidence type="ECO:0000313" key="3">
    <source>
        <dbReference type="Proteomes" id="UP000197003"/>
    </source>
</evidence>
<dbReference type="InterPro" id="IPR055876">
    <property type="entry name" value="DUF7453"/>
</dbReference>
<reference evidence="2 3" key="1">
    <citation type="submission" date="2017-04" db="EMBL/GenBank/DDBJ databases">
        <title>Whole genome sequence of Bdellovibrio bacteriovorus strain SSB218315.</title>
        <authorList>
            <person name="Oyedara O."/>
            <person name="Rodriguez-Perez M.A."/>
        </authorList>
    </citation>
    <scope>NUCLEOTIDE SEQUENCE [LARGE SCALE GENOMIC DNA]</scope>
    <source>
        <strain evidence="2 3">SSB218315</strain>
    </source>
</reference>
<protein>
    <submittedName>
        <fullName evidence="2">Uncharacterized protein</fullName>
    </submittedName>
</protein>
<dbReference type="Proteomes" id="UP000197003">
    <property type="component" value="Chromosome"/>
</dbReference>
<feature type="signal peptide" evidence="1">
    <location>
        <begin position="1"/>
        <end position="26"/>
    </location>
</feature>
<evidence type="ECO:0000313" key="2">
    <source>
        <dbReference type="EMBL" id="ASD64215.1"/>
    </source>
</evidence>
<sequence>MIFMENGVSMKTLGLSLFFVASSCWALPSYQAPEMQVRAHYRNAYNLPPLTYLSNTSPSINNHGDVTFKLMAVDGTPNQAVWYKARNESKWQVVYVAPEDRYVSDPTVNDRGEITFSPYTEVMSDGLFVFDTKSGTTVEKLSGPANKMVFMAYVQTLNDGTSVFRGMDTDFERGFYEVNGGLKTVAREGQKNFEVPSAYLFKPAVNDKKHWAFKVRVGERGEIGNEQSDQILLVKPTPQGYDKIIVAQDNKGDVNSPFTGFGNGVTMAQNGLVAFVGYDKNNAKSLILWENGSQTALVSEGQNGISELELFSPKVNSNGVVAFRAKNEKGLRGIYVASKDGIKRLIGEGDSIPTDLGPGQILQRKDFPGFAGDIDINEKNEVVFACVVATTDNQITGDAVYRISPAGL</sequence>
<gene>
    <name evidence="2" type="ORF">B9G79_11880</name>
</gene>
<dbReference type="EMBL" id="CP020946">
    <property type="protein sequence ID" value="ASD64215.1"/>
    <property type="molecule type" value="Genomic_DNA"/>
</dbReference>
<dbReference type="Pfam" id="PF24251">
    <property type="entry name" value="DUF7453"/>
    <property type="match status" value="1"/>
</dbReference>
<evidence type="ECO:0000256" key="1">
    <source>
        <dbReference type="SAM" id="SignalP"/>
    </source>
</evidence>
<name>A0A1Z3N9V6_BDEBC</name>